<dbReference type="Proteomes" id="UP000001568">
    <property type="component" value="Chromosome 1"/>
</dbReference>
<protein>
    <submittedName>
        <fullName evidence="1">Uncharacterized protein</fullName>
    </submittedName>
</protein>
<reference evidence="1 2" key="1">
    <citation type="journal article" date="2007" name="Proc. Natl. Acad. Sci. U.S.A.">
        <title>The tiny eukaryote Ostreococcus provides genomic insights into the paradox of plankton speciation.</title>
        <authorList>
            <person name="Palenik B."/>
            <person name="Grimwood J."/>
            <person name="Aerts A."/>
            <person name="Rouze P."/>
            <person name="Salamov A."/>
            <person name="Putnam N."/>
            <person name="Dupont C."/>
            <person name="Jorgensen R."/>
            <person name="Derelle E."/>
            <person name="Rombauts S."/>
            <person name="Zhou K."/>
            <person name="Otillar R."/>
            <person name="Merchant S.S."/>
            <person name="Podell S."/>
            <person name="Gaasterland T."/>
            <person name="Napoli C."/>
            <person name="Gendler K."/>
            <person name="Manuell A."/>
            <person name="Tai V."/>
            <person name="Vallon O."/>
            <person name="Piganeau G."/>
            <person name="Jancek S."/>
            <person name="Heijde M."/>
            <person name="Jabbari K."/>
            <person name="Bowler C."/>
            <person name="Lohr M."/>
            <person name="Robbens S."/>
            <person name="Werner G."/>
            <person name="Dubchak I."/>
            <person name="Pazour G.J."/>
            <person name="Ren Q."/>
            <person name="Paulsen I."/>
            <person name="Delwiche C."/>
            <person name="Schmutz J."/>
            <person name="Rokhsar D."/>
            <person name="Van de Peer Y."/>
            <person name="Moreau H."/>
            <person name="Grigoriev I.V."/>
        </authorList>
    </citation>
    <scope>NUCLEOTIDE SEQUENCE [LARGE SCALE GENOMIC DNA]</scope>
    <source>
        <strain evidence="1 2">CCE9901</strain>
    </source>
</reference>
<dbReference type="HOGENOM" id="CLU_2675524_0_0_1"/>
<proteinExistence type="predicted"/>
<dbReference type="AlphaFoldDB" id="A4RQM5"/>
<dbReference type="KEGG" id="olu:OSTLU_28714"/>
<dbReference type="RefSeq" id="XP_001415414.1">
    <property type="nucleotide sequence ID" value="XM_001415377.1"/>
</dbReference>
<evidence type="ECO:0000313" key="1">
    <source>
        <dbReference type="EMBL" id="ABO93706.1"/>
    </source>
</evidence>
<sequence>MQNFARLRTDAAPETTAAQQLAHSTDHSLCRALNALSEVLPPLGIAMKGLVHYVTRIDYDAALETTLELYYGDII</sequence>
<evidence type="ECO:0000313" key="2">
    <source>
        <dbReference type="Proteomes" id="UP000001568"/>
    </source>
</evidence>
<keyword evidence="2" id="KW-1185">Reference proteome</keyword>
<name>A4RQM5_OSTLU</name>
<dbReference type="EMBL" id="CP000581">
    <property type="protein sequence ID" value="ABO93706.1"/>
    <property type="molecule type" value="Genomic_DNA"/>
</dbReference>
<gene>
    <name evidence="1" type="ORF">OSTLU_28714</name>
</gene>
<dbReference type="Gramene" id="ABO93706">
    <property type="protein sequence ID" value="ABO93706"/>
    <property type="gene ID" value="OSTLU_28714"/>
</dbReference>
<dbReference type="GeneID" id="4999848"/>
<accession>A4RQM5</accession>
<organism evidence="1 2">
    <name type="scientific">Ostreococcus lucimarinus (strain CCE9901)</name>
    <dbReference type="NCBI Taxonomy" id="436017"/>
    <lineage>
        <taxon>Eukaryota</taxon>
        <taxon>Viridiplantae</taxon>
        <taxon>Chlorophyta</taxon>
        <taxon>Mamiellophyceae</taxon>
        <taxon>Mamiellales</taxon>
        <taxon>Bathycoccaceae</taxon>
        <taxon>Ostreococcus</taxon>
    </lineage>
</organism>